<protein>
    <submittedName>
        <fullName evidence="1">Uncharacterized protein</fullName>
    </submittedName>
</protein>
<gene>
    <name evidence="1" type="ORF">BOH73_02150</name>
</gene>
<dbReference type="Proteomes" id="UP000186677">
    <property type="component" value="Unassembled WGS sequence"/>
</dbReference>
<evidence type="ECO:0000313" key="1">
    <source>
        <dbReference type="EMBL" id="OKA24714.1"/>
    </source>
</evidence>
<keyword evidence="2" id="KW-1185">Reference proteome</keyword>
<evidence type="ECO:0000313" key="2">
    <source>
        <dbReference type="Proteomes" id="UP000186677"/>
    </source>
</evidence>
<sequence length="306" mass="34346">MDNENMPYGVLEIAGFDVSSLLHEQNEIEQAVRELALYPQFHEHFKEAFGLIDYATSFWLEDLCYSDAAGSVIATLYRLRDPIEEHADCANPATLSDVIRRLSRVDKEAENSQLVATYALVQATQGVTVLANWLFETEVSVYDLDEDLVVHLHAADPKKYAALVQEERLKDRDIEIEARESFREFLGDAQRALMLAELCKQIENIDVSKKSFNVSSFLHKPLSSAFSSKAFQRASAAGKANSKPNSEKQLNALHTFQRVTQSAKRHIALNPKISASELVKALVESDGIASSPTVRKYLKKGRFLPR</sequence>
<reference evidence="1 2" key="1">
    <citation type="submission" date="2016-11" db="EMBL/GenBank/DDBJ databases">
        <title>Draft genome of Pseudomonas versuta A4R1.5.</title>
        <authorList>
            <person name="See-Too W.-S."/>
        </authorList>
    </citation>
    <scope>NUCLEOTIDE SEQUENCE [LARGE SCALE GENOMIC DNA]</scope>
    <source>
        <strain evidence="1 2">A4R1.5</strain>
    </source>
</reference>
<organism evidence="1 2">
    <name type="scientific">Pseudomonas versuta</name>
    <dbReference type="NCBI Taxonomy" id="1788301"/>
    <lineage>
        <taxon>Bacteria</taxon>
        <taxon>Pseudomonadati</taxon>
        <taxon>Pseudomonadota</taxon>
        <taxon>Gammaproteobacteria</taxon>
        <taxon>Pseudomonadales</taxon>
        <taxon>Pseudomonadaceae</taxon>
        <taxon>Pseudomonas</taxon>
    </lineage>
</organism>
<comment type="caution">
    <text evidence="1">The sequence shown here is derived from an EMBL/GenBank/DDBJ whole genome shotgun (WGS) entry which is preliminary data.</text>
</comment>
<dbReference type="RefSeq" id="WP_060690815.1">
    <property type="nucleotide sequence ID" value="NZ_CP012676.1"/>
</dbReference>
<dbReference type="EMBL" id="MPJC01000001">
    <property type="protein sequence ID" value="OKA24714.1"/>
    <property type="molecule type" value="Genomic_DNA"/>
</dbReference>
<proteinExistence type="predicted"/>
<accession>A0ABX3ECH9</accession>
<name>A0ABX3ECH9_9PSED</name>